<accession>A0ABP9AS14</accession>
<protein>
    <submittedName>
        <fullName evidence="7">Adenosine deaminase</fullName>
    </submittedName>
</protein>
<evidence type="ECO:0000313" key="8">
    <source>
        <dbReference type="Proteomes" id="UP001501645"/>
    </source>
</evidence>
<name>A0ABP9AS14_9MICO</name>
<dbReference type="PANTHER" id="PTHR43114:SF6">
    <property type="entry name" value="ADENINE DEAMINASE"/>
    <property type="match status" value="1"/>
</dbReference>
<proteinExistence type="inferred from homology"/>
<reference evidence="8" key="1">
    <citation type="journal article" date="2019" name="Int. J. Syst. Evol. Microbiol.">
        <title>The Global Catalogue of Microorganisms (GCM) 10K type strain sequencing project: providing services to taxonomists for standard genome sequencing and annotation.</title>
        <authorList>
            <consortium name="The Broad Institute Genomics Platform"/>
            <consortium name="The Broad Institute Genome Sequencing Center for Infectious Disease"/>
            <person name="Wu L."/>
            <person name="Ma J."/>
        </authorList>
    </citation>
    <scope>NUCLEOTIDE SEQUENCE [LARGE SCALE GENOMIC DNA]</scope>
    <source>
        <strain evidence="8">JCM 18537</strain>
    </source>
</reference>
<comment type="similarity">
    <text evidence="2">Belongs to the metallo-dependent hydrolases superfamily. Adenosine and AMP deaminases family.</text>
</comment>
<dbReference type="Gene3D" id="3.20.20.140">
    <property type="entry name" value="Metal-dependent hydrolases"/>
    <property type="match status" value="1"/>
</dbReference>
<dbReference type="PROSITE" id="PS00485">
    <property type="entry name" value="A_DEAMINASE"/>
    <property type="match status" value="1"/>
</dbReference>
<gene>
    <name evidence="7" type="ORF">GCM10023351_33220</name>
</gene>
<evidence type="ECO:0000256" key="4">
    <source>
        <dbReference type="ARBA" id="ARBA00022801"/>
    </source>
</evidence>
<keyword evidence="8" id="KW-1185">Reference proteome</keyword>
<keyword evidence="4" id="KW-0378">Hydrolase</keyword>
<organism evidence="7 8">
    <name type="scientific">Microbacterium gilvum</name>
    <dbReference type="NCBI Taxonomy" id="1336204"/>
    <lineage>
        <taxon>Bacteria</taxon>
        <taxon>Bacillati</taxon>
        <taxon>Actinomycetota</taxon>
        <taxon>Actinomycetes</taxon>
        <taxon>Micrococcales</taxon>
        <taxon>Microbacteriaceae</taxon>
        <taxon>Microbacterium</taxon>
    </lineage>
</organism>
<evidence type="ECO:0000256" key="1">
    <source>
        <dbReference type="ARBA" id="ARBA00001947"/>
    </source>
</evidence>
<dbReference type="Pfam" id="PF00962">
    <property type="entry name" value="A_deaminase"/>
    <property type="match status" value="1"/>
</dbReference>
<dbReference type="SUPFAM" id="SSF51556">
    <property type="entry name" value="Metallo-dependent hydrolases"/>
    <property type="match status" value="1"/>
</dbReference>
<dbReference type="InterPro" id="IPR032466">
    <property type="entry name" value="Metal_Hydrolase"/>
</dbReference>
<comment type="caution">
    <text evidence="7">The sequence shown here is derived from an EMBL/GenBank/DDBJ whole genome shotgun (WGS) entry which is preliminary data.</text>
</comment>
<evidence type="ECO:0000256" key="2">
    <source>
        <dbReference type="ARBA" id="ARBA00006676"/>
    </source>
</evidence>
<dbReference type="InterPro" id="IPR001365">
    <property type="entry name" value="A_deaminase_dom"/>
</dbReference>
<evidence type="ECO:0000256" key="5">
    <source>
        <dbReference type="ARBA" id="ARBA00022833"/>
    </source>
</evidence>
<dbReference type="EMBL" id="BAABKO010000007">
    <property type="protein sequence ID" value="GAA4784899.1"/>
    <property type="molecule type" value="Genomic_DNA"/>
</dbReference>
<evidence type="ECO:0000256" key="3">
    <source>
        <dbReference type="ARBA" id="ARBA00022723"/>
    </source>
</evidence>
<sequence>MTIVETELAGAAPGARDLRALPKGHLHLHLEAGMRPATLAALCGEIGIEPPATSGFSGFTEFGQCYRSLLAVLREPANLERLLDEVLEDQAADGVVYVELGVSPTFYAEVYGGLDAALAQLVSYAEKASERHGVAVGLMPTVDRTASAEEAVAVARSAAAFAGRGVVSLGLANDERGFPCRDFAEAFAIAKKAGLQATPHAGELVGPESVREAIDDLAADRVLHGVRAIEDDALVAELAARGIPLDVCPTSNVLLDVVETLADHPLPHLLAAGVRCSINADDPILFGPNILAEYEVCRTVLGLDDTQLAACAWTSIETTLAPSAVKARAKERIDAWLAS</sequence>
<evidence type="ECO:0000259" key="6">
    <source>
        <dbReference type="Pfam" id="PF00962"/>
    </source>
</evidence>
<dbReference type="RefSeq" id="WP_345441840.1">
    <property type="nucleotide sequence ID" value="NZ_BAABKO010000007.1"/>
</dbReference>
<dbReference type="NCBIfam" id="TIGR01430">
    <property type="entry name" value="aden_deam"/>
    <property type="match status" value="1"/>
</dbReference>
<keyword evidence="3" id="KW-0479">Metal-binding</keyword>
<feature type="domain" description="Adenosine deaminase" evidence="6">
    <location>
        <begin position="22"/>
        <end position="336"/>
    </location>
</feature>
<dbReference type="InterPro" id="IPR006650">
    <property type="entry name" value="A/AMP_deam_AS"/>
</dbReference>
<evidence type="ECO:0000313" key="7">
    <source>
        <dbReference type="EMBL" id="GAA4784899.1"/>
    </source>
</evidence>
<dbReference type="PANTHER" id="PTHR43114">
    <property type="entry name" value="ADENINE DEAMINASE"/>
    <property type="match status" value="1"/>
</dbReference>
<dbReference type="InterPro" id="IPR006330">
    <property type="entry name" value="Ado/ade_deaminase"/>
</dbReference>
<dbReference type="Proteomes" id="UP001501645">
    <property type="component" value="Unassembled WGS sequence"/>
</dbReference>
<comment type="cofactor">
    <cofactor evidence="1">
        <name>Zn(2+)</name>
        <dbReference type="ChEBI" id="CHEBI:29105"/>
    </cofactor>
</comment>
<keyword evidence="5" id="KW-0862">Zinc</keyword>